<proteinExistence type="predicted"/>
<comment type="caution">
    <text evidence="1">The sequence shown here is derived from an EMBL/GenBank/DDBJ whole genome shotgun (WGS) entry which is preliminary data.</text>
</comment>
<dbReference type="EMBL" id="WAAR01000160">
    <property type="protein sequence ID" value="KAB1106828.1"/>
    <property type="molecule type" value="Genomic_DNA"/>
</dbReference>
<accession>A0ABQ6UAL1</accession>
<reference evidence="1 2" key="1">
    <citation type="submission" date="2019-09" db="EMBL/GenBank/DDBJ databases">
        <title>High taxonomic diversity of Micromonospora strains isolated from Medicago sativa nodules in different geographical locations.</title>
        <authorList>
            <person name="Martinez-Hidalgo P."/>
            <person name="Flores-Felix J.D."/>
            <person name="Velazquez E."/>
            <person name="Brau L."/>
            <person name="Trujillo M.E."/>
            <person name="Martinez-Molina E."/>
        </authorList>
    </citation>
    <scope>NUCLEOTIDE SEQUENCE [LARGE SCALE GENOMIC DNA]</scope>
    <source>
        <strain evidence="1 2">ALFB5</strain>
    </source>
</reference>
<gene>
    <name evidence="1" type="ORF">F6X54_26800</name>
</gene>
<sequence length="69" mass="6900">MTVTVVWSTSLARAVTFSVHSPAAGKRTSALAWWGSGVSTGTVIGSTPAAGRARLMAHSATGRALACGV</sequence>
<dbReference type="Proteomes" id="UP000471364">
    <property type="component" value="Unassembled WGS sequence"/>
</dbReference>
<dbReference type="RefSeq" id="WP_052166179.1">
    <property type="nucleotide sequence ID" value="NZ_CBDRLW010000030.1"/>
</dbReference>
<evidence type="ECO:0000313" key="2">
    <source>
        <dbReference type="Proteomes" id="UP000471364"/>
    </source>
</evidence>
<evidence type="ECO:0000313" key="1">
    <source>
        <dbReference type="EMBL" id="KAB1106828.1"/>
    </source>
</evidence>
<name>A0ABQ6UAL1_9ACTN</name>
<protein>
    <submittedName>
        <fullName evidence="1">Uncharacterized protein</fullName>
    </submittedName>
</protein>
<keyword evidence="2" id="KW-1185">Reference proteome</keyword>
<organism evidence="1 2">
    <name type="scientific">Micromonospora aurantiaca</name>
    <name type="common">nom. illeg.</name>
    <dbReference type="NCBI Taxonomy" id="47850"/>
    <lineage>
        <taxon>Bacteria</taxon>
        <taxon>Bacillati</taxon>
        <taxon>Actinomycetota</taxon>
        <taxon>Actinomycetes</taxon>
        <taxon>Micromonosporales</taxon>
        <taxon>Micromonosporaceae</taxon>
        <taxon>Micromonospora</taxon>
    </lineage>
</organism>